<protein>
    <submittedName>
        <fullName evidence="5">Helix-turn-helix transcriptional regulator</fullName>
    </submittedName>
</protein>
<dbReference type="Proteomes" id="UP000654279">
    <property type="component" value="Unassembled WGS sequence"/>
</dbReference>
<dbReference type="SUPFAM" id="SSF51182">
    <property type="entry name" value="RmlC-like cupins"/>
    <property type="match status" value="1"/>
</dbReference>
<keyword evidence="6" id="KW-1185">Reference proteome</keyword>
<dbReference type="Pfam" id="PF12833">
    <property type="entry name" value="HTH_18"/>
    <property type="match status" value="1"/>
</dbReference>
<dbReference type="Pfam" id="PF02311">
    <property type="entry name" value="AraC_binding"/>
    <property type="match status" value="1"/>
</dbReference>
<dbReference type="EMBL" id="JACRSO010000004">
    <property type="protein sequence ID" value="MBC8529789.1"/>
    <property type="molecule type" value="Genomic_DNA"/>
</dbReference>
<dbReference type="InterPro" id="IPR020449">
    <property type="entry name" value="Tscrpt_reg_AraC-type_HTH"/>
</dbReference>
<evidence type="ECO:0000259" key="4">
    <source>
        <dbReference type="PROSITE" id="PS01124"/>
    </source>
</evidence>
<organism evidence="5 6">
    <name type="scientific">Luoshenia tenuis</name>
    <dbReference type="NCBI Taxonomy" id="2763654"/>
    <lineage>
        <taxon>Bacteria</taxon>
        <taxon>Bacillati</taxon>
        <taxon>Bacillota</taxon>
        <taxon>Clostridia</taxon>
        <taxon>Christensenellales</taxon>
        <taxon>Christensenellaceae</taxon>
        <taxon>Luoshenia</taxon>
    </lineage>
</organism>
<evidence type="ECO:0000256" key="2">
    <source>
        <dbReference type="ARBA" id="ARBA00023125"/>
    </source>
</evidence>
<dbReference type="InterPro" id="IPR011051">
    <property type="entry name" value="RmlC_Cupin_sf"/>
</dbReference>
<dbReference type="GO" id="GO:0043565">
    <property type="term" value="F:sequence-specific DNA binding"/>
    <property type="evidence" value="ECO:0007669"/>
    <property type="project" value="InterPro"/>
</dbReference>
<dbReference type="InterPro" id="IPR018062">
    <property type="entry name" value="HTH_AraC-typ_CS"/>
</dbReference>
<dbReference type="PROSITE" id="PS01124">
    <property type="entry name" value="HTH_ARAC_FAMILY_2"/>
    <property type="match status" value="1"/>
</dbReference>
<proteinExistence type="predicted"/>
<keyword evidence="3" id="KW-0804">Transcription</keyword>
<dbReference type="InterPro" id="IPR018060">
    <property type="entry name" value="HTH_AraC"/>
</dbReference>
<feature type="domain" description="HTH araC/xylS-type" evidence="4">
    <location>
        <begin position="189"/>
        <end position="287"/>
    </location>
</feature>
<dbReference type="PROSITE" id="PS00041">
    <property type="entry name" value="HTH_ARAC_FAMILY_1"/>
    <property type="match status" value="1"/>
</dbReference>
<name>A0A926HMQ4_9FIRM</name>
<keyword evidence="2" id="KW-0238">DNA-binding</keyword>
<reference evidence="5" key="1">
    <citation type="submission" date="2020-08" db="EMBL/GenBank/DDBJ databases">
        <title>Genome public.</title>
        <authorList>
            <person name="Liu C."/>
            <person name="Sun Q."/>
        </authorList>
    </citation>
    <scope>NUCLEOTIDE SEQUENCE</scope>
    <source>
        <strain evidence="5">NSJ-44</strain>
    </source>
</reference>
<comment type="caution">
    <text evidence="5">The sequence shown here is derived from an EMBL/GenBank/DDBJ whole genome shotgun (WGS) entry which is preliminary data.</text>
</comment>
<dbReference type="PANTHER" id="PTHR46796">
    <property type="entry name" value="HTH-TYPE TRANSCRIPTIONAL ACTIVATOR RHAS-RELATED"/>
    <property type="match status" value="1"/>
</dbReference>
<evidence type="ECO:0000313" key="5">
    <source>
        <dbReference type="EMBL" id="MBC8529789.1"/>
    </source>
</evidence>
<dbReference type="GO" id="GO:0003700">
    <property type="term" value="F:DNA-binding transcription factor activity"/>
    <property type="evidence" value="ECO:0007669"/>
    <property type="project" value="InterPro"/>
</dbReference>
<dbReference type="InterPro" id="IPR050204">
    <property type="entry name" value="AraC_XylS_family_regulators"/>
</dbReference>
<dbReference type="Gene3D" id="2.60.120.10">
    <property type="entry name" value="Jelly Rolls"/>
    <property type="match status" value="1"/>
</dbReference>
<dbReference type="AlphaFoldDB" id="A0A926HMQ4"/>
<dbReference type="SUPFAM" id="SSF46689">
    <property type="entry name" value="Homeodomain-like"/>
    <property type="match status" value="2"/>
</dbReference>
<dbReference type="SMART" id="SM00342">
    <property type="entry name" value="HTH_ARAC"/>
    <property type="match status" value="1"/>
</dbReference>
<dbReference type="PRINTS" id="PR00032">
    <property type="entry name" value="HTHARAC"/>
</dbReference>
<dbReference type="Gene3D" id="1.10.10.60">
    <property type="entry name" value="Homeodomain-like"/>
    <property type="match status" value="2"/>
</dbReference>
<sequence length="292" mass="32679">MSTARESFINSVNLRAESDFPYLVLDVAAGRAHPRNPGFQVMHWHEDLQFIYVLEGRVQLRTLDTALALSAGEGCFINRDVVHHVAHSTDGHYKSFIFPAYFLEFYPGSPARELVSRIVGQPQLPLLALRPDGQDAALAVLARLAALEADRGPLYPYQVLSALSALYLALLQGAPAKASQPSPVSERMQAFLRYIAAHFAQEITLDQLSRSANVSKSECLRCFRLSMGTTPYRYLLEYRLSRAEALLRQSDLPIGEIASRVGFHQVSHFGKCFRQRTGCSPREYRRRGRGAL</sequence>
<dbReference type="PANTHER" id="PTHR46796:SF6">
    <property type="entry name" value="ARAC SUBFAMILY"/>
    <property type="match status" value="1"/>
</dbReference>
<evidence type="ECO:0000256" key="1">
    <source>
        <dbReference type="ARBA" id="ARBA00023015"/>
    </source>
</evidence>
<dbReference type="RefSeq" id="WP_249285602.1">
    <property type="nucleotide sequence ID" value="NZ_JACRSO010000004.1"/>
</dbReference>
<evidence type="ECO:0000313" key="6">
    <source>
        <dbReference type="Proteomes" id="UP000654279"/>
    </source>
</evidence>
<keyword evidence="1" id="KW-0805">Transcription regulation</keyword>
<dbReference type="InterPro" id="IPR014710">
    <property type="entry name" value="RmlC-like_jellyroll"/>
</dbReference>
<gene>
    <name evidence="5" type="ORF">H8699_10150</name>
</gene>
<evidence type="ECO:0000256" key="3">
    <source>
        <dbReference type="ARBA" id="ARBA00023163"/>
    </source>
</evidence>
<accession>A0A926HMQ4</accession>
<dbReference type="InterPro" id="IPR009057">
    <property type="entry name" value="Homeodomain-like_sf"/>
</dbReference>
<dbReference type="InterPro" id="IPR003313">
    <property type="entry name" value="AraC-bd"/>
</dbReference>